<evidence type="ECO:0000256" key="5">
    <source>
        <dbReference type="ARBA" id="ARBA00022737"/>
    </source>
</evidence>
<dbReference type="InterPro" id="IPR036322">
    <property type="entry name" value="WD40_repeat_dom_sf"/>
</dbReference>
<dbReference type="InterPro" id="IPR057361">
    <property type="entry name" value="TPR_WDR35"/>
</dbReference>
<dbReference type="AlphaFoldDB" id="A0A507BQX0"/>
<dbReference type="Pfam" id="PF25170">
    <property type="entry name" value="TPR_WDR35"/>
    <property type="match status" value="1"/>
</dbReference>
<dbReference type="SUPFAM" id="SSF50978">
    <property type="entry name" value="WD40 repeat-like"/>
    <property type="match status" value="1"/>
</dbReference>
<dbReference type="InterPro" id="IPR017233">
    <property type="entry name" value="WDR35"/>
</dbReference>
<dbReference type="GO" id="GO:0061512">
    <property type="term" value="P:protein localization to cilium"/>
    <property type="evidence" value="ECO:0007669"/>
    <property type="project" value="TreeGrafter"/>
</dbReference>
<evidence type="ECO:0000256" key="4">
    <source>
        <dbReference type="ARBA" id="ARBA00022574"/>
    </source>
</evidence>
<dbReference type="InterPro" id="IPR039857">
    <property type="entry name" value="Ift122/121"/>
</dbReference>
<dbReference type="Proteomes" id="UP000319731">
    <property type="component" value="Unassembled WGS sequence"/>
</dbReference>
<dbReference type="GO" id="GO:0030991">
    <property type="term" value="C:intraciliary transport particle A"/>
    <property type="evidence" value="ECO:0007669"/>
    <property type="project" value="TreeGrafter"/>
</dbReference>
<dbReference type="SMART" id="SM00320">
    <property type="entry name" value="WD40"/>
    <property type="match status" value="6"/>
</dbReference>
<sequence>MYVYLSKKIAIPNNVRVETLAWDNEASWIAVGGANGLLKVLKLEDAPGDQSNAAASNLSMNQTLEGHHSTVVCSLWNSLHSKLTTSDENGIIIVWVLYRGIWYEEMINNRNRSVVVAMSWDREGTRICIAYEDGAVIVGGVDGNRLWGKELRSIQLAHMTWTPDGKNILFASVQGDLQLYDGEGNFLSKVAGHGNTMGSLIKIATVDWYNGALGIPDPQRPALAILYENGRLQLSRDERDPSPILIDTLLKRPKAKWSSNGSIIAVSGIQVPVTTGANAPKELAVVQFYDAFGVYLRTLKIPGAYISALAWDRSGVRLAASVDNFVYFANIRLDHLWGTLARDVIVYGHNRGIAGETLQFWNCRTGERNARAVIKLKTVTAYGQLCAAVSASEDGAESQQLTIYNAIGNSVHTWQVPFSPNFLILNKSTAFVANEAVFSIWQFKRQAKVLDDENFDPRRRQSTEKERAFHIDMLGNGNADTTPLAELLKLPPTSDPISSISCNDSHLVIARRSGTIIRMLLPTLTVDSAYSLPFHPHLIRINQNGNRVGIVDSNGILRIFDFGHNGATSNGLPTGVSENASSKPLEPRLLPVERKDVSDMRWSDDDPELFACTEKSKICVITGSDAEEPVPCLGYICGLGNLEVTAVLLDELVRDPEHPTKNHILHFESKRLREMRALFAESGLDAALQYASANPHPRLWKLVADAALEQLDFATAQKASVRCGDFQSLQIIKRLLKMDDKAKQQAEIAALKNDLDTAEKIYLSMDRRDLALDLRTRVGDYVRVAQLARGPGAQGAADDARVEAAWKAIGDQYREKQMWAQAALYYKQSRTLDRLAECRYILEDFESLSSMVDEVPESSPLLRDIAIKFASVGMCDQAAAAYLRAGDAKSAVDTCVQLNQWNTAIEIAENHRMKEVNGLLSRYAERLLSDGKLFEAISLYRKANQCLKAAGLLYKLADDVARNDRDYLRLKKLYILAALEIERHRDLLKAGKTHGPAKDGISAAVAGEFNIPTSTARHFDKPWRAALAYHLFLLAQRQHATGQWEAATRTCTRLAEYHDVFGNDEMRRQVTSLLCLSAIRCGRLSTASKALGKLEATGNPDSAKFEELAVAIFSKFAPVDPATQQITFQVLARSAIIILLLVSPLELLS</sequence>
<dbReference type="GO" id="GO:0005737">
    <property type="term" value="C:cytoplasm"/>
    <property type="evidence" value="ECO:0007669"/>
    <property type="project" value="UniProtKB-SubCell"/>
</dbReference>
<evidence type="ECO:0000256" key="2">
    <source>
        <dbReference type="ARBA" id="ARBA00004496"/>
    </source>
</evidence>
<dbReference type="STRING" id="1806994.A0A507BQX0"/>
<keyword evidence="4" id="KW-0853">WD repeat</keyword>
<dbReference type="SUPFAM" id="SSF63829">
    <property type="entry name" value="Calcium-dependent phosphotriesterase"/>
    <property type="match status" value="1"/>
</dbReference>
<feature type="domain" description="IFT121-like TPR repeats" evidence="10">
    <location>
        <begin position="1020"/>
        <end position="1120"/>
    </location>
</feature>
<gene>
    <name evidence="11" type="ORF">SmJEL517_g04695</name>
</gene>
<evidence type="ECO:0000259" key="10">
    <source>
        <dbReference type="Pfam" id="PF25768"/>
    </source>
</evidence>
<dbReference type="InterPro" id="IPR056158">
    <property type="entry name" value="Beta-prop_IFT121_2nd"/>
</dbReference>
<dbReference type="GO" id="GO:0097730">
    <property type="term" value="C:non-motile cilium"/>
    <property type="evidence" value="ECO:0007669"/>
    <property type="project" value="TreeGrafter"/>
</dbReference>
<keyword evidence="6" id="KW-0969">Cilium</keyword>
<comment type="caution">
    <text evidence="11">The sequence shown here is derived from an EMBL/GenBank/DDBJ whole genome shotgun (WGS) entry which is preliminary data.</text>
</comment>
<dbReference type="PANTHER" id="PTHR12764:SF5">
    <property type="entry name" value="LD29485P"/>
    <property type="match status" value="1"/>
</dbReference>
<dbReference type="OrthoDB" id="10260567at2759"/>
<evidence type="ECO:0000313" key="12">
    <source>
        <dbReference type="Proteomes" id="UP000319731"/>
    </source>
</evidence>
<protein>
    <submittedName>
        <fullName evidence="11">Uncharacterized protein</fullName>
    </submittedName>
</protein>
<dbReference type="Pfam" id="PF24797">
    <property type="entry name" value="Beta-prop_WDR35_TULP_N"/>
    <property type="match status" value="1"/>
</dbReference>
<dbReference type="GeneID" id="42005920"/>
<dbReference type="GO" id="GO:1905515">
    <property type="term" value="P:non-motile cilium assembly"/>
    <property type="evidence" value="ECO:0007669"/>
    <property type="project" value="TreeGrafter"/>
</dbReference>
<keyword evidence="7" id="KW-0966">Cell projection</keyword>
<name>A0A507BQX0_9FUNG</name>
<dbReference type="InterPro" id="IPR056159">
    <property type="entry name" value="Beta-prop_IFT121_TULP_N"/>
</dbReference>
<dbReference type="InterPro" id="IPR011990">
    <property type="entry name" value="TPR-like_helical_dom_sf"/>
</dbReference>
<dbReference type="PIRSF" id="PIRSF037536">
    <property type="entry name" value="WD_repeat_p35"/>
    <property type="match status" value="1"/>
</dbReference>
<organism evidence="11 12">
    <name type="scientific">Synchytrium microbalum</name>
    <dbReference type="NCBI Taxonomy" id="1806994"/>
    <lineage>
        <taxon>Eukaryota</taxon>
        <taxon>Fungi</taxon>
        <taxon>Fungi incertae sedis</taxon>
        <taxon>Chytridiomycota</taxon>
        <taxon>Chytridiomycota incertae sedis</taxon>
        <taxon>Chytridiomycetes</taxon>
        <taxon>Synchytriales</taxon>
        <taxon>Synchytriaceae</taxon>
        <taxon>Synchytrium</taxon>
    </lineage>
</organism>
<proteinExistence type="predicted"/>
<keyword evidence="5" id="KW-0677">Repeat</keyword>
<keyword evidence="12" id="KW-1185">Reference proteome</keyword>
<reference evidence="11 12" key="1">
    <citation type="journal article" date="2019" name="Sci. Rep.">
        <title>Comparative genomics of chytrid fungi reveal insights into the obligate biotrophic and pathogenic lifestyle of Synchytrium endobioticum.</title>
        <authorList>
            <person name="van de Vossenberg B.T.L.H."/>
            <person name="Warris S."/>
            <person name="Nguyen H.D.T."/>
            <person name="van Gent-Pelzer M.P.E."/>
            <person name="Joly D.L."/>
            <person name="van de Geest H.C."/>
            <person name="Bonants P.J.M."/>
            <person name="Smith D.S."/>
            <person name="Levesque C.A."/>
            <person name="van der Lee T.A.J."/>
        </authorList>
    </citation>
    <scope>NUCLEOTIDE SEQUENCE [LARGE SCALE GENOMIC DNA]</scope>
    <source>
        <strain evidence="11 12">JEL517</strain>
    </source>
</reference>
<dbReference type="RefSeq" id="XP_031023412.1">
    <property type="nucleotide sequence ID" value="XM_031170623.1"/>
</dbReference>
<feature type="domain" description="IFT121 second beta-propeller" evidence="8">
    <location>
        <begin position="342"/>
        <end position="668"/>
    </location>
</feature>
<dbReference type="FunFam" id="1.25.40.470:FF:000004">
    <property type="entry name" value="WD repeat-containing protein 35"/>
    <property type="match status" value="1"/>
</dbReference>
<dbReference type="EMBL" id="QEAO01000034">
    <property type="protein sequence ID" value="TPX32150.1"/>
    <property type="molecule type" value="Genomic_DNA"/>
</dbReference>
<feature type="domain" description="IFT121/TULP4 N-terminal" evidence="9">
    <location>
        <begin position="1"/>
        <end position="332"/>
    </location>
</feature>
<evidence type="ECO:0000259" key="9">
    <source>
        <dbReference type="Pfam" id="PF24797"/>
    </source>
</evidence>
<keyword evidence="3" id="KW-0963">Cytoplasm</keyword>
<dbReference type="InterPro" id="IPR001680">
    <property type="entry name" value="WD40_rpt"/>
</dbReference>
<dbReference type="InterPro" id="IPR057979">
    <property type="entry name" value="TPR_IFT121"/>
</dbReference>
<evidence type="ECO:0000313" key="11">
    <source>
        <dbReference type="EMBL" id="TPX32150.1"/>
    </source>
</evidence>
<dbReference type="SUPFAM" id="SSF48452">
    <property type="entry name" value="TPR-like"/>
    <property type="match status" value="1"/>
</dbReference>
<evidence type="ECO:0000256" key="6">
    <source>
        <dbReference type="ARBA" id="ARBA00023069"/>
    </source>
</evidence>
<dbReference type="Pfam" id="PF23390">
    <property type="entry name" value="Beta-prop_WDR35_2nd"/>
    <property type="match status" value="1"/>
</dbReference>
<dbReference type="Gene3D" id="2.130.10.10">
    <property type="entry name" value="YVTN repeat-like/Quinoprotein amine dehydrogenase"/>
    <property type="match status" value="2"/>
</dbReference>
<dbReference type="PANTHER" id="PTHR12764">
    <property type="entry name" value="WD REPEAT DOMAIN-RELATED"/>
    <property type="match status" value="1"/>
</dbReference>
<dbReference type="Gene3D" id="1.25.40.470">
    <property type="match status" value="2"/>
</dbReference>
<dbReference type="Pfam" id="PF25768">
    <property type="entry name" value="TPR_IFT121"/>
    <property type="match status" value="1"/>
</dbReference>
<dbReference type="InterPro" id="IPR015943">
    <property type="entry name" value="WD40/YVTN_repeat-like_dom_sf"/>
</dbReference>
<evidence type="ECO:0000256" key="7">
    <source>
        <dbReference type="ARBA" id="ARBA00023273"/>
    </source>
</evidence>
<comment type="subcellular location">
    <subcellularLocation>
        <location evidence="1">Cell projection</location>
        <location evidence="1">Cilium</location>
    </subcellularLocation>
    <subcellularLocation>
        <location evidence="2">Cytoplasm</location>
    </subcellularLocation>
</comment>
<evidence type="ECO:0000259" key="8">
    <source>
        <dbReference type="Pfam" id="PF23390"/>
    </source>
</evidence>
<evidence type="ECO:0000256" key="3">
    <source>
        <dbReference type="ARBA" id="ARBA00022490"/>
    </source>
</evidence>
<dbReference type="GO" id="GO:0035721">
    <property type="term" value="P:intraciliary retrograde transport"/>
    <property type="evidence" value="ECO:0007669"/>
    <property type="project" value="TreeGrafter"/>
</dbReference>
<accession>A0A507BQX0</accession>
<evidence type="ECO:0000256" key="1">
    <source>
        <dbReference type="ARBA" id="ARBA00004138"/>
    </source>
</evidence>